<feature type="domain" description="Amidase" evidence="2">
    <location>
        <begin position="2"/>
        <end position="308"/>
    </location>
</feature>
<dbReference type="EMBL" id="JABFRW010000106">
    <property type="protein sequence ID" value="NOT34292.1"/>
    <property type="molecule type" value="Genomic_DNA"/>
</dbReference>
<dbReference type="Pfam" id="PF01425">
    <property type="entry name" value="Amidase"/>
    <property type="match status" value="1"/>
</dbReference>
<evidence type="ECO:0000259" key="2">
    <source>
        <dbReference type="Pfam" id="PF01425"/>
    </source>
</evidence>
<proteinExistence type="predicted"/>
<feature type="region of interest" description="Disordered" evidence="1">
    <location>
        <begin position="1"/>
        <end position="22"/>
    </location>
</feature>
<dbReference type="InterPro" id="IPR000120">
    <property type="entry name" value="Amidase"/>
</dbReference>
<dbReference type="InterPro" id="IPR036928">
    <property type="entry name" value="AS_sf"/>
</dbReference>
<dbReference type="AlphaFoldDB" id="A0A849SG08"/>
<dbReference type="GO" id="GO:0003824">
    <property type="term" value="F:catalytic activity"/>
    <property type="evidence" value="ECO:0007669"/>
    <property type="project" value="InterPro"/>
</dbReference>
<protein>
    <submittedName>
        <fullName evidence="3">Amidase</fullName>
    </submittedName>
</protein>
<reference evidence="3 4" key="1">
    <citation type="submission" date="2020-04" db="EMBL/GenBank/DDBJ databases">
        <title>Metagenomic profiling of ammonia- and methane-oxidizing microorganisms in a Dutch drinking water treatment plant.</title>
        <authorList>
            <person name="Poghosyan L."/>
            <person name="Leucker S."/>
        </authorList>
    </citation>
    <scope>NUCLEOTIDE SEQUENCE [LARGE SCALE GENOMIC DNA]</scope>
    <source>
        <strain evidence="3">S-RSF-IL-03</strain>
    </source>
</reference>
<dbReference type="PANTHER" id="PTHR11895:SF176">
    <property type="entry name" value="AMIDASE AMID-RELATED"/>
    <property type="match status" value="1"/>
</dbReference>
<name>A0A849SG08_UNCEI</name>
<dbReference type="Proteomes" id="UP000580839">
    <property type="component" value="Unassembled WGS sequence"/>
</dbReference>
<dbReference type="PANTHER" id="PTHR11895">
    <property type="entry name" value="TRANSAMIDASE"/>
    <property type="match status" value="1"/>
</dbReference>
<organism evidence="3 4">
    <name type="scientific">Eiseniibacteriota bacterium</name>
    <dbReference type="NCBI Taxonomy" id="2212470"/>
    <lineage>
        <taxon>Bacteria</taxon>
        <taxon>Candidatus Eiseniibacteriota</taxon>
    </lineage>
</organism>
<sequence>GPASGPGRNPWDPARWTGGSSSGSGAAVGGGLVSFALGTETWGSILCPSAFCGVTGLRPTYGLVSRAGGMVGAYSFDKIGPLARSAADCRAILGAIAGPDENDLTTVERRVDLTQRRRSPRAIKAALIEPDWAKTKGAEPGVRATFERALADLRSLGLDPQPAKLPDFPAAEVSGLLITVEALSTFEHFFEAGGVKQLRDPYAAHQRDINSAIHGDDVIKAWRMRRVAQDLMAEFFEQWDVIVAPNFLSVAPPIVTDLYESLPYGDTVGAFAVACGLPGLALPMGAATHGLPCSFQLVGAPFDEALLCDLGELYQSRTRHHLARPAEA</sequence>
<evidence type="ECO:0000313" key="3">
    <source>
        <dbReference type="EMBL" id="NOT34292.1"/>
    </source>
</evidence>
<comment type="caution">
    <text evidence="3">The sequence shown here is derived from an EMBL/GenBank/DDBJ whole genome shotgun (WGS) entry which is preliminary data.</text>
</comment>
<dbReference type="SUPFAM" id="SSF75304">
    <property type="entry name" value="Amidase signature (AS) enzymes"/>
    <property type="match status" value="1"/>
</dbReference>
<gene>
    <name evidence="3" type="ORF">HOP12_09005</name>
</gene>
<feature type="non-terminal residue" evidence="3">
    <location>
        <position position="1"/>
    </location>
</feature>
<evidence type="ECO:0000256" key="1">
    <source>
        <dbReference type="SAM" id="MobiDB-lite"/>
    </source>
</evidence>
<accession>A0A849SG08</accession>
<evidence type="ECO:0000313" key="4">
    <source>
        <dbReference type="Proteomes" id="UP000580839"/>
    </source>
</evidence>
<dbReference type="InterPro" id="IPR023631">
    <property type="entry name" value="Amidase_dom"/>
</dbReference>
<dbReference type="Gene3D" id="3.90.1300.10">
    <property type="entry name" value="Amidase signature (AS) domain"/>
    <property type="match status" value="1"/>
</dbReference>